<dbReference type="EMBL" id="AQQY01000002">
    <property type="protein sequence ID" value="KCV83064.1"/>
    <property type="molecule type" value="Genomic_DNA"/>
</dbReference>
<keyword evidence="1" id="KW-1133">Transmembrane helix</keyword>
<dbReference type="OrthoDB" id="7866534at2"/>
<proteinExistence type="predicted"/>
<dbReference type="AlphaFoldDB" id="A0A058ZN62"/>
<organism evidence="2 3">
    <name type="scientific">Actibacterium atlanticum</name>
    <dbReference type="NCBI Taxonomy" id="1461693"/>
    <lineage>
        <taxon>Bacteria</taxon>
        <taxon>Pseudomonadati</taxon>
        <taxon>Pseudomonadota</taxon>
        <taxon>Alphaproteobacteria</taxon>
        <taxon>Rhodobacterales</taxon>
        <taxon>Roseobacteraceae</taxon>
        <taxon>Actibacterium</taxon>
    </lineage>
</organism>
<keyword evidence="3" id="KW-1185">Reference proteome</keyword>
<keyword evidence="1" id="KW-0472">Membrane</keyword>
<dbReference type="Proteomes" id="UP000024836">
    <property type="component" value="Unassembled WGS sequence"/>
</dbReference>
<accession>A0A058ZN62</accession>
<feature type="transmembrane region" description="Helical" evidence="1">
    <location>
        <begin position="46"/>
        <end position="66"/>
    </location>
</feature>
<keyword evidence="1" id="KW-0812">Transmembrane</keyword>
<dbReference type="STRING" id="1461693.ATO10_05622"/>
<gene>
    <name evidence="2" type="ORF">ATO10_05622</name>
</gene>
<reference evidence="2 3" key="1">
    <citation type="submission" date="2013-04" db="EMBL/GenBank/DDBJ databases">
        <title>Shimia sp. 22II-S11-Z10 Genome Sequencing.</title>
        <authorList>
            <person name="Lai Q."/>
            <person name="Li G."/>
            <person name="Shao Z."/>
        </authorList>
    </citation>
    <scope>NUCLEOTIDE SEQUENCE [LARGE SCALE GENOMIC DNA]</scope>
    <source>
        <strain evidence="3">22II-S11-Z10</strain>
    </source>
</reference>
<sequence length="119" mass="13597">MADPQYHEFNRRLRRVERAHRRGHGFEAHGTLGRSAYTARPRQSNFLRPLMLIVASGMVLKALMFMHVGELDYRTRVAQLENGPMVEQIGAYVMQPDMATKWLAGLFELVLTSPTQLKG</sequence>
<evidence type="ECO:0000313" key="2">
    <source>
        <dbReference type="EMBL" id="KCV83064.1"/>
    </source>
</evidence>
<evidence type="ECO:0000313" key="3">
    <source>
        <dbReference type="Proteomes" id="UP000024836"/>
    </source>
</evidence>
<evidence type="ECO:0000256" key="1">
    <source>
        <dbReference type="SAM" id="Phobius"/>
    </source>
</evidence>
<protein>
    <submittedName>
        <fullName evidence="2">Uncharacterized protein</fullName>
    </submittedName>
</protein>
<comment type="caution">
    <text evidence="2">The sequence shown here is derived from an EMBL/GenBank/DDBJ whole genome shotgun (WGS) entry which is preliminary data.</text>
</comment>
<name>A0A058ZN62_9RHOB</name>
<dbReference type="RefSeq" id="WP_051597967.1">
    <property type="nucleotide sequence ID" value="NZ_AQQY01000002.1"/>
</dbReference>